<dbReference type="Gene3D" id="2.40.160.190">
    <property type="match status" value="1"/>
</dbReference>
<organism evidence="1 2">
    <name type="scientific">Spirosoma utsteinense</name>
    <dbReference type="NCBI Taxonomy" id="2585773"/>
    <lineage>
        <taxon>Bacteria</taxon>
        <taxon>Pseudomonadati</taxon>
        <taxon>Bacteroidota</taxon>
        <taxon>Cytophagia</taxon>
        <taxon>Cytophagales</taxon>
        <taxon>Cytophagaceae</taxon>
        <taxon>Spirosoma</taxon>
    </lineage>
</organism>
<evidence type="ECO:0000313" key="2">
    <source>
        <dbReference type="Proteomes" id="UP000700732"/>
    </source>
</evidence>
<dbReference type="EMBL" id="VFIA01000011">
    <property type="protein sequence ID" value="MBC3791790.1"/>
    <property type="molecule type" value="Genomic_DNA"/>
</dbReference>
<name>A0ABR6W5H0_9BACT</name>
<dbReference type="CDD" id="cd12871">
    <property type="entry name" value="Bacuni_01323_like"/>
    <property type="match status" value="1"/>
</dbReference>
<comment type="caution">
    <text evidence="1">The sequence shown here is derived from an EMBL/GenBank/DDBJ whole genome shotgun (WGS) entry which is preliminary data.</text>
</comment>
<reference evidence="1 2" key="1">
    <citation type="submission" date="2019-06" db="EMBL/GenBank/DDBJ databases">
        <title>Spirosoma utsteinense sp. nov. isolated from Antarctic ice-free soils.</title>
        <authorList>
            <person name="Tahon G."/>
        </authorList>
    </citation>
    <scope>NUCLEOTIDE SEQUENCE [LARGE SCALE GENOMIC DNA]</scope>
    <source>
        <strain evidence="1 2">LMG 31447</strain>
    </source>
</reference>
<keyword evidence="2" id="KW-1185">Reference proteome</keyword>
<evidence type="ECO:0000313" key="1">
    <source>
        <dbReference type="EMBL" id="MBC3791790.1"/>
    </source>
</evidence>
<protein>
    <submittedName>
        <fullName evidence="1">YD repeat-containing protein</fullName>
    </submittedName>
</protein>
<sequence>MKKRLYSCQLLARFIGFGIAKKPGNWQTKVTLNERVFCLLLTGLTLVSCQKNVEPSGCQLVVQESISTYTYQFDQAGKLTQIHTNTGSNEADFWYTYQGRQATIEVTYPKTDYLRIMYDLTLNEQGNALTVKETVFNRLADGTTQQSITATHTFAYDNQGHLTEHHADKFTYPPGASKKTETYQEQLTYQDGNPVDIVLTYSAPTPQVIRVRNRYDGHTNPLTIPFLVESNPFGFSADWYLQPFLGKPAQHLIAGSDLTETGRQIPSTSYTYQIDAGGQLKSVARTGSQANGLSFSNNCP</sequence>
<dbReference type="RefSeq" id="WP_186737572.1">
    <property type="nucleotide sequence ID" value="NZ_VFIA01000011.1"/>
</dbReference>
<dbReference type="Proteomes" id="UP000700732">
    <property type="component" value="Unassembled WGS sequence"/>
</dbReference>
<gene>
    <name evidence="1" type="ORF">FH603_2298</name>
</gene>
<proteinExistence type="predicted"/>
<accession>A0ABR6W5H0</accession>